<evidence type="ECO:0000313" key="2">
    <source>
        <dbReference type="Proteomes" id="UP001516472"/>
    </source>
</evidence>
<dbReference type="EMBL" id="JAAIYO010000007">
    <property type="protein sequence ID" value="MBE4751256.1"/>
    <property type="molecule type" value="Genomic_DNA"/>
</dbReference>
<dbReference type="GO" id="GO:0016787">
    <property type="term" value="F:hydrolase activity"/>
    <property type="evidence" value="ECO:0007669"/>
    <property type="project" value="UniProtKB-KW"/>
</dbReference>
<dbReference type="Proteomes" id="UP001516472">
    <property type="component" value="Unassembled WGS sequence"/>
</dbReference>
<keyword evidence="1" id="KW-0378">Hydrolase</keyword>
<accession>A0ABR9PTK5</accession>
<comment type="caution">
    <text evidence="1">The sequence shown here is derived from an EMBL/GenBank/DDBJ whole genome shotgun (WGS) entry which is preliminary data.</text>
</comment>
<sequence>MSERRVVLITQRRDHVPGRPEVRDALEDAWAACLWEAGWVPFPAVNVAAAAAIQFEALRPGLVILSGGNDAPGTGQDLVPARDETEAVLLSLAARTGTPVLGVCRGAQMLALAAGMRLVRVEGHVRVRHALTGPLARAWRGPAEVASFHHWGVEEDSLPAGWDVLARAEEGGVEAFASRERRSLGVLWHPERDPHHLPAVIEYLEAYAP</sequence>
<dbReference type="SUPFAM" id="SSF52317">
    <property type="entry name" value="Class I glutamine amidotransferase-like"/>
    <property type="match status" value="1"/>
</dbReference>
<dbReference type="Gene3D" id="3.40.50.880">
    <property type="match status" value="1"/>
</dbReference>
<keyword evidence="2" id="KW-1185">Reference proteome</keyword>
<dbReference type="RefSeq" id="WP_193428450.1">
    <property type="nucleotide sequence ID" value="NZ_CBCSIP010000033.1"/>
</dbReference>
<protein>
    <submittedName>
        <fullName evidence="1">Gamma-glutamyl-gamma-aminobutyrate hydrolase</fullName>
    </submittedName>
</protein>
<proteinExistence type="predicted"/>
<dbReference type="InterPro" id="IPR029062">
    <property type="entry name" value="Class_I_gatase-like"/>
</dbReference>
<dbReference type="Pfam" id="PF07722">
    <property type="entry name" value="Peptidase_C26"/>
    <property type="match status" value="1"/>
</dbReference>
<organism evidence="1 2">
    <name type="scientific">Corallococcus soli</name>
    <dbReference type="NCBI Taxonomy" id="2710757"/>
    <lineage>
        <taxon>Bacteria</taxon>
        <taxon>Pseudomonadati</taxon>
        <taxon>Myxococcota</taxon>
        <taxon>Myxococcia</taxon>
        <taxon>Myxococcales</taxon>
        <taxon>Cystobacterineae</taxon>
        <taxon>Myxococcaceae</taxon>
        <taxon>Corallococcus</taxon>
    </lineage>
</organism>
<evidence type="ECO:0000313" key="1">
    <source>
        <dbReference type="EMBL" id="MBE4751256.1"/>
    </source>
</evidence>
<name>A0ABR9PTK5_9BACT</name>
<gene>
    <name evidence="1" type="ORF">G4177_24065</name>
</gene>
<dbReference type="InterPro" id="IPR011697">
    <property type="entry name" value="Peptidase_C26"/>
</dbReference>
<dbReference type="PROSITE" id="PS51273">
    <property type="entry name" value="GATASE_TYPE_1"/>
    <property type="match status" value="1"/>
</dbReference>
<reference evidence="1 2" key="1">
    <citation type="submission" date="2020-02" db="EMBL/GenBank/DDBJ databases">
        <authorList>
            <person name="Babadi Z.K."/>
            <person name="Risdian C."/>
            <person name="Ebrahimipour G.H."/>
            <person name="Wink J."/>
        </authorList>
    </citation>
    <scope>NUCLEOTIDE SEQUENCE [LARGE SCALE GENOMIC DNA]</scope>
    <source>
        <strain evidence="1 2">ZKHCc1 1396</strain>
    </source>
</reference>